<feature type="domain" description="Calcineurin-like phosphoesterase" evidence="2">
    <location>
        <begin position="42"/>
        <end position="246"/>
    </location>
</feature>
<sequence>MAKRSKKKKQSLFIKLANTVFTVALAGIMAYGLQCYSAATSLKFAQVSDAHFYTGEDNTSFKLRAESDKLLDDAVDQINETPNINFVMFTGDQIDKSFEKELRAFLPHAQKLVYPWYFAFGNHDTCIGGYLTPEVYIEMVSKANPNFTYKKPYYSFIPQKGYKVIVLDTIIRDRLTSNGRIGEEQLKWFDNELKTAGKDTVLVFMHVPIIEPFPSEGHRLLNAEEVKAVIEKYKNPIAVFQGHYHSTMIKQMDNVLYVSTPSLVSYPNAFRIITVTNHRKKVVFNIEYKETRLKNIQKLAKIMVFASNIYSGEEKDHSGTFELKR</sequence>
<dbReference type="GO" id="GO:0016787">
    <property type="term" value="F:hydrolase activity"/>
    <property type="evidence" value="ECO:0007669"/>
    <property type="project" value="InterPro"/>
</dbReference>
<dbReference type="InterPro" id="IPR004843">
    <property type="entry name" value="Calcineurin-like_PHP"/>
</dbReference>
<dbReference type="InterPro" id="IPR051918">
    <property type="entry name" value="STPP_CPPED1"/>
</dbReference>
<dbReference type="PANTHER" id="PTHR43143">
    <property type="entry name" value="METALLOPHOSPHOESTERASE, CALCINEURIN SUPERFAMILY"/>
    <property type="match status" value="1"/>
</dbReference>
<reference evidence="3" key="2">
    <citation type="journal article" date="2021" name="PeerJ">
        <title>Extensive microbial diversity within the chicken gut microbiome revealed by metagenomics and culture.</title>
        <authorList>
            <person name="Gilroy R."/>
            <person name="Ravi A."/>
            <person name="Getino M."/>
            <person name="Pursley I."/>
            <person name="Horton D.L."/>
            <person name="Alikhan N.F."/>
            <person name="Baker D."/>
            <person name="Gharbi K."/>
            <person name="Hall N."/>
            <person name="Watson M."/>
            <person name="Adriaenssens E.M."/>
            <person name="Foster-Nyarko E."/>
            <person name="Jarju S."/>
            <person name="Secka A."/>
            <person name="Antonio M."/>
            <person name="Oren A."/>
            <person name="Chaudhuri R.R."/>
            <person name="La Ragione R."/>
            <person name="Hildebrand F."/>
            <person name="Pallen M.J."/>
        </authorList>
    </citation>
    <scope>NUCLEOTIDE SEQUENCE</scope>
    <source>
        <strain evidence="3">CHK152-2994</strain>
    </source>
</reference>
<dbReference type="Gene3D" id="3.60.21.10">
    <property type="match status" value="1"/>
</dbReference>
<evidence type="ECO:0000259" key="2">
    <source>
        <dbReference type="Pfam" id="PF00149"/>
    </source>
</evidence>
<gene>
    <name evidence="3" type="ORF">IAD41_04485</name>
</gene>
<dbReference type="PANTHER" id="PTHR43143:SF1">
    <property type="entry name" value="SERINE_THREONINE-PROTEIN PHOSPHATASE CPPED1"/>
    <property type="match status" value="1"/>
</dbReference>
<keyword evidence="1" id="KW-0812">Transmembrane</keyword>
<reference evidence="3" key="1">
    <citation type="submission" date="2020-10" db="EMBL/GenBank/DDBJ databases">
        <authorList>
            <person name="Gilroy R."/>
        </authorList>
    </citation>
    <scope>NUCLEOTIDE SEQUENCE</scope>
    <source>
        <strain evidence="3">CHK152-2994</strain>
    </source>
</reference>
<protein>
    <submittedName>
        <fullName evidence="3">Metallophosphoesterase</fullName>
    </submittedName>
</protein>
<evidence type="ECO:0000256" key="1">
    <source>
        <dbReference type="SAM" id="Phobius"/>
    </source>
</evidence>
<dbReference type="Pfam" id="PF00149">
    <property type="entry name" value="Metallophos"/>
    <property type="match status" value="1"/>
</dbReference>
<keyword evidence="1" id="KW-1133">Transmembrane helix</keyword>
<dbReference type="InterPro" id="IPR029052">
    <property type="entry name" value="Metallo-depent_PP-like"/>
</dbReference>
<proteinExistence type="predicted"/>
<dbReference type="SUPFAM" id="SSF56300">
    <property type="entry name" value="Metallo-dependent phosphatases"/>
    <property type="match status" value="1"/>
</dbReference>
<dbReference type="AlphaFoldDB" id="A0A9D1FVF4"/>
<keyword evidence="1" id="KW-0472">Membrane</keyword>
<name>A0A9D1FVF4_9BACT</name>
<evidence type="ECO:0000313" key="4">
    <source>
        <dbReference type="Proteomes" id="UP000824139"/>
    </source>
</evidence>
<dbReference type="Proteomes" id="UP000824139">
    <property type="component" value="Unassembled WGS sequence"/>
</dbReference>
<organism evidence="3 4">
    <name type="scientific">Candidatus Scatenecus faecavium</name>
    <dbReference type="NCBI Taxonomy" id="2840915"/>
    <lineage>
        <taxon>Bacteria</taxon>
        <taxon>Candidatus Scatenecus</taxon>
    </lineage>
</organism>
<feature type="transmembrane region" description="Helical" evidence="1">
    <location>
        <begin position="12"/>
        <end position="33"/>
    </location>
</feature>
<evidence type="ECO:0000313" key="3">
    <source>
        <dbReference type="EMBL" id="HIS82844.1"/>
    </source>
</evidence>
<dbReference type="EMBL" id="DVJO01000096">
    <property type="protein sequence ID" value="HIS82844.1"/>
    <property type="molecule type" value="Genomic_DNA"/>
</dbReference>
<accession>A0A9D1FVF4</accession>
<comment type="caution">
    <text evidence="3">The sequence shown here is derived from an EMBL/GenBank/DDBJ whole genome shotgun (WGS) entry which is preliminary data.</text>
</comment>